<gene>
    <name evidence="11" type="primary">ubiA</name>
    <name evidence="13" type="ORF">DK847_16225</name>
</gene>
<dbReference type="InterPro" id="IPR000537">
    <property type="entry name" value="UbiA_prenyltransferase"/>
</dbReference>
<comment type="cofactor">
    <cofactor evidence="1 11">
        <name>Mg(2+)</name>
        <dbReference type="ChEBI" id="CHEBI:18420"/>
    </cofactor>
</comment>
<dbReference type="EMBL" id="QKVK01000008">
    <property type="protein sequence ID" value="PZF75774.1"/>
    <property type="molecule type" value="Genomic_DNA"/>
</dbReference>
<keyword evidence="11" id="KW-0460">Magnesium</keyword>
<dbReference type="FunFam" id="1.20.120.1780:FF:000001">
    <property type="entry name" value="4-hydroxybenzoate octaprenyltransferase"/>
    <property type="match status" value="1"/>
</dbReference>
<evidence type="ECO:0000256" key="12">
    <source>
        <dbReference type="NCBIfam" id="TIGR01474"/>
    </source>
</evidence>
<dbReference type="NCBIfam" id="TIGR01474">
    <property type="entry name" value="ubiA_proteo"/>
    <property type="match status" value="1"/>
</dbReference>
<evidence type="ECO:0000313" key="14">
    <source>
        <dbReference type="Proteomes" id="UP000248795"/>
    </source>
</evidence>
<sequence length="312" mass="34101">MSKAGHPETRIADALPDHWADRALPGWARPYARLMRLERPIGWWLLLLPCWWGLTLGQIANGGGLPSPWYALLFLVGAIIMRGAGCTLNDIADRNFDGRVERTRLRPIPAGQVSVKQALAFLVLLCLLGLVILLQFNWFTVVTGAASLLVVAVYPFMKRITYWPQAVLGLAFNWGALVGWSAVHGTLSPAPLLLYAGGVSWTLAYDTIYAHQDKEDDALIGLKSTALKFGDRSLWWLAVFFALAIALIDAAAWLAGGSIIAHVGVAAAALQAAWQLARFAPDNGPRCLELFRSNRIFGLIISFGFLLDSLLI</sequence>
<dbReference type="Gene3D" id="1.20.120.1780">
    <property type="entry name" value="UbiA prenyltransferase"/>
    <property type="match status" value="1"/>
</dbReference>
<dbReference type="PANTHER" id="PTHR11048:SF28">
    <property type="entry name" value="4-HYDROXYBENZOATE POLYPRENYLTRANSFERASE, MITOCHONDRIAL"/>
    <property type="match status" value="1"/>
</dbReference>
<dbReference type="InterPro" id="IPR039653">
    <property type="entry name" value="Prenyltransferase"/>
</dbReference>
<dbReference type="Pfam" id="PF01040">
    <property type="entry name" value="UbiA"/>
    <property type="match status" value="1"/>
</dbReference>
<feature type="transmembrane region" description="Helical" evidence="11">
    <location>
        <begin position="113"/>
        <end position="132"/>
    </location>
</feature>
<dbReference type="HAMAP" id="MF_01635">
    <property type="entry name" value="UbiA"/>
    <property type="match status" value="1"/>
</dbReference>
<dbReference type="UniPathway" id="UPA00232"/>
<keyword evidence="8 11" id="KW-0812">Transmembrane</keyword>
<dbReference type="PROSITE" id="PS00943">
    <property type="entry name" value="UBIA"/>
    <property type="match status" value="1"/>
</dbReference>
<comment type="similarity">
    <text evidence="3 11">Belongs to the UbiA prenyltransferase family.</text>
</comment>
<dbReference type="RefSeq" id="WP_111199581.1">
    <property type="nucleotide sequence ID" value="NZ_QKVK01000008.1"/>
</dbReference>
<keyword evidence="6 11" id="KW-0808">Transferase</keyword>
<proteinExistence type="inferred from homology"/>
<dbReference type="FunFam" id="1.10.357.140:FF:000003">
    <property type="entry name" value="4-hydroxybenzoate polyprenyltransferase, mitochondrial"/>
    <property type="match status" value="1"/>
</dbReference>
<comment type="subcellular location">
    <subcellularLocation>
        <location evidence="11">Cell inner membrane</location>
        <topology evidence="11">Multi-pass membrane protein</topology>
    </subcellularLocation>
    <subcellularLocation>
        <location evidence="2">Membrane</location>
        <topology evidence="2">Multi-pass membrane protein</topology>
    </subcellularLocation>
</comment>
<feature type="transmembrane region" description="Helical" evidence="11">
    <location>
        <begin position="233"/>
        <end position="253"/>
    </location>
</feature>
<evidence type="ECO:0000256" key="2">
    <source>
        <dbReference type="ARBA" id="ARBA00004141"/>
    </source>
</evidence>
<dbReference type="GO" id="GO:0006744">
    <property type="term" value="P:ubiquinone biosynthetic process"/>
    <property type="evidence" value="ECO:0007669"/>
    <property type="project" value="UniProtKB-UniRule"/>
</dbReference>
<dbReference type="InterPro" id="IPR006370">
    <property type="entry name" value="HB_polyprenyltransferase-like"/>
</dbReference>
<evidence type="ECO:0000256" key="11">
    <source>
        <dbReference type="HAMAP-Rule" id="MF_01635"/>
    </source>
</evidence>
<dbReference type="EC" id="2.5.1.39" evidence="11 12"/>
<evidence type="ECO:0000256" key="9">
    <source>
        <dbReference type="ARBA" id="ARBA00022989"/>
    </source>
</evidence>
<evidence type="ECO:0000256" key="3">
    <source>
        <dbReference type="ARBA" id="ARBA00005985"/>
    </source>
</evidence>
<organism evidence="13 14">
    <name type="scientific">Aestuariivirga litoralis</name>
    <dbReference type="NCBI Taxonomy" id="2650924"/>
    <lineage>
        <taxon>Bacteria</taxon>
        <taxon>Pseudomonadati</taxon>
        <taxon>Pseudomonadota</taxon>
        <taxon>Alphaproteobacteria</taxon>
        <taxon>Hyphomicrobiales</taxon>
        <taxon>Aestuariivirgaceae</taxon>
        <taxon>Aestuariivirga</taxon>
    </lineage>
</organism>
<dbReference type="CDD" id="cd13959">
    <property type="entry name" value="PT_UbiA_COQ2"/>
    <property type="match status" value="1"/>
</dbReference>
<dbReference type="GO" id="GO:0008412">
    <property type="term" value="F:4-hydroxybenzoate polyprenyltransferase activity"/>
    <property type="evidence" value="ECO:0007669"/>
    <property type="project" value="UniProtKB-UniRule"/>
</dbReference>
<dbReference type="Proteomes" id="UP000248795">
    <property type="component" value="Unassembled WGS sequence"/>
</dbReference>
<comment type="caution">
    <text evidence="13">The sequence shown here is derived from an EMBL/GenBank/DDBJ whole genome shotgun (WGS) entry which is preliminary data.</text>
</comment>
<evidence type="ECO:0000256" key="6">
    <source>
        <dbReference type="ARBA" id="ARBA00022679"/>
    </source>
</evidence>
<keyword evidence="14" id="KW-1185">Reference proteome</keyword>
<keyword evidence="9 11" id="KW-1133">Transmembrane helix</keyword>
<dbReference type="InterPro" id="IPR030470">
    <property type="entry name" value="UbiA_prenylTrfase_CS"/>
</dbReference>
<keyword evidence="7 11" id="KW-0831">Ubiquinone biosynthesis</keyword>
<name>A0A2W2B632_9HYPH</name>
<evidence type="ECO:0000256" key="4">
    <source>
        <dbReference type="ARBA" id="ARBA00022475"/>
    </source>
</evidence>
<feature type="transmembrane region" description="Helical" evidence="11">
    <location>
        <begin position="41"/>
        <end position="60"/>
    </location>
</feature>
<keyword evidence="5 11" id="KW-0997">Cell inner membrane</keyword>
<comment type="function">
    <text evidence="11">Catalyzes the prenylation of para-hydroxybenzoate (PHB) with an all-trans polyprenyl group. Mediates the second step in the final reaction sequence of ubiquinone-8 (UQ-8) biosynthesis, which is the condensation of the polyisoprenoid side chain with PHB, generating the first membrane-bound Q intermediate 3-octaprenyl-4-hydroxybenzoate.</text>
</comment>
<dbReference type="PANTHER" id="PTHR11048">
    <property type="entry name" value="PRENYLTRANSFERASES"/>
    <property type="match status" value="1"/>
</dbReference>
<comment type="catalytic activity">
    <reaction evidence="11">
        <text>all-trans-octaprenyl diphosphate + 4-hydroxybenzoate = 4-hydroxy-3-(all-trans-octaprenyl)benzoate + diphosphate</text>
        <dbReference type="Rhea" id="RHEA:27782"/>
        <dbReference type="ChEBI" id="CHEBI:1617"/>
        <dbReference type="ChEBI" id="CHEBI:17879"/>
        <dbReference type="ChEBI" id="CHEBI:33019"/>
        <dbReference type="ChEBI" id="CHEBI:57711"/>
        <dbReference type="EC" id="2.5.1.39"/>
    </reaction>
</comment>
<protein>
    <recommendedName>
        <fullName evidence="11 12">4-hydroxybenzoate octaprenyltransferase</fullName>
        <ecNumber evidence="11 12">2.5.1.39</ecNumber>
    </recommendedName>
    <alternativeName>
        <fullName evidence="11">4-HB polyprenyltransferase</fullName>
    </alternativeName>
</protein>
<dbReference type="InterPro" id="IPR044878">
    <property type="entry name" value="UbiA_sf"/>
</dbReference>
<evidence type="ECO:0000256" key="7">
    <source>
        <dbReference type="ARBA" id="ARBA00022688"/>
    </source>
</evidence>
<evidence type="ECO:0000256" key="8">
    <source>
        <dbReference type="ARBA" id="ARBA00022692"/>
    </source>
</evidence>
<keyword evidence="10 11" id="KW-0472">Membrane</keyword>
<evidence type="ECO:0000313" key="13">
    <source>
        <dbReference type="EMBL" id="PZF75774.1"/>
    </source>
</evidence>
<evidence type="ECO:0000256" key="10">
    <source>
        <dbReference type="ARBA" id="ARBA00023136"/>
    </source>
</evidence>
<dbReference type="GO" id="GO:0005886">
    <property type="term" value="C:plasma membrane"/>
    <property type="evidence" value="ECO:0007669"/>
    <property type="project" value="UniProtKB-SubCell"/>
</dbReference>
<comment type="pathway">
    <text evidence="11">Cofactor biosynthesis; ubiquinone biosynthesis.</text>
</comment>
<evidence type="ECO:0000256" key="5">
    <source>
        <dbReference type="ARBA" id="ARBA00022519"/>
    </source>
</evidence>
<dbReference type="AlphaFoldDB" id="A0A2W2B632"/>
<dbReference type="Gene3D" id="1.10.357.140">
    <property type="entry name" value="UbiA prenyltransferase"/>
    <property type="match status" value="1"/>
</dbReference>
<evidence type="ECO:0000256" key="1">
    <source>
        <dbReference type="ARBA" id="ARBA00001946"/>
    </source>
</evidence>
<keyword evidence="4 11" id="KW-1003">Cell membrane</keyword>
<feature type="transmembrane region" description="Helical" evidence="11">
    <location>
        <begin position="72"/>
        <end position="92"/>
    </location>
</feature>
<accession>A0A2W2B632</accession>
<reference evidence="14" key="1">
    <citation type="submission" date="2018-06" db="EMBL/GenBank/DDBJ databases">
        <title>Aestuariibacter litoralis strain KCTC 52945T.</title>
        <authorList>
            <person name="Li X."/>
            <person name="Salam N."/>
            <person name="Li J.-L."/>
            <person name="Chen Y.-M."/>
            <person name="Yang Z.-W."/>
            <person name="Zhang L.-Y."/>
            <person name="Han M.-X."/>
            <person name="Xiao M."/>
            <person name="Li W.-J."/>
        </authorList>
    </citation>
    <scope>NUCLEOTIDE SEQUENCE [LARGE SCALE GENOMIC DNA]</scope>
    <source>
        <strain evidence="14">KCTC 52945</strain>
    </source>
</reference>
<feature type="transmembrane region" description="Helical" evidence="11">
    <location>
        <begin position="138"/>
        <end position="157"/>
    </location>
</feature>